<proteinExistence type="predicted"/>
<sequence>MVVQRVPLQPTMPLPPKTAHKTAKTLFSAHLEQASTKQLKLSKHASERLQERQINITANEWHNVSDKVQEASLKGVKNPLVLMEQAALIISAKNSTVITAMDRMEAKEQIFTNIDGTIVL</sequence>
<evidence type="ECO:0008006" key="2">
    <source>
        <dbReference type="Google" id="ProtNLM"/>
    </source>
</evidence>
<dbReference type="InterPro" id="IPR013367">
    <property type="entry name" value="Flagellar_put"/>
</dbReference>
<dbReference type="HOGENOM" id="CLU_145226_0_0_9"/>
<dbReference type="PATRIC" id="fig|1461583.4.peg.1899"/>
<protein>
    <recommendedName>
        <fullName evidence="2">Flagellar operon protein</fullName>
    </recommendedName>
</protein>
<dbReference type="AlphaFoldDB" id="A0A078MIA5"/>
<accession>A0A078MIA5</accession>
<reference evidence="1" key="1">
    <citation type="submission" date="2014-07" db="EMBL/GenBank/DDBJ databases">
        <authorList>
            <person name="Urmite Genomes Urmite Genomes"/>
        </authorList>
    </citation>
    <scope>NUCLEOTIDE SEQUENCE</scope>
    <source>
        <strain evidence="1">13S34_air</strain>
    </source>
</reference>
<dbReference type="EMBL" id="LN483076">
    <property type="protein sequence ID" value="CEA04466.1"/>
    <property type="molecule type" value="Genomic_DNA"/>
</dbReference>
<dbReference type="NCBIfam" id="TIGR02530">
    <property type="entry name" value="flg_new"/>
    <property type="match status" value="1"/>
</dbReference>
<dbReference type="Pfam" id="PF12611">
    <property type="entry name" value="Flagellar_put"/>
    <property type="match status" value="1"/>
</dbReference>
<gene>
    <name evidence="1" type="ORF">BN1050_01976</name>
</gene>
<name>A0A078MIA5_9BACL</name>
<organism evidence="1">
    <name type="scientific">Metalysinibacillus saudimassiliensis</name>
    <dbReference type="NCBI Taxonomy" id="1461583"/>
    <lineage>
        <taxon>Bacteria</taxon>
        <taxon>Bacillati</taxon>
        <taxon>Bacillota</taxon>
        <taxon>Bacilli</taxon>
        <taxon>Bacillales</taxon>
        <taxon>Caryophanaceae</taxon>
        <taxon>Metalysinibacillus</taxon>
    </lineage>
</organism>
<evidence type="ECO:0000313" key="1">
    <source>
        <dbReference type="EMBL" id="CEA04466.1"/>
    </source>
</evidence>